<dbReference type="EMBL" id="CP068053">
    <property type="protein sequence ID" value="QQS99815.1"/>
    <property type="molecule type" value="Genomic_DNA"/>
</dbReference>
<feature type="chain" id="PRO_5038340215" evidence="2">
    <location>
        <begin position="27"/>
        <end position="117"/>
    </location>
</feature>
<feature type="transmembrane region" description="Helical" evidence="1">
    <location>
        <begin position="36"/>
        <end position="65"/>
    </location>
</feature>
<evidence type="ECO:0000256" key="1">
    <source>
        <dbReference type="SAM" id="Phobius"/>
    </source>
</evidence>
<evidence type="ECO:0000313" key="4">
    <source>
        <dbReference type="EMBL" id="QQS99815.1"/>
    </source>
</evidence>
<accession>A0A974RZU5</accession>
<gene>
    <name evidence="4" type="ORF">I6J18_19860</name>
</gene>
<dbReference type="KEGG" id="ppsr:I6J18_19860"/>
<keyword evidence="5" id="KW-1185">Reference proteome</keyword>
<dbReference type="RefSeq" id="WP_081704800.1">
    <property type="nucleotide sequence ID" value="NZ_JARSPG010000003.1"/>
</dbReference>
<keyword evidence="2" id="KW-0732">Signal</keyword>
<feature type="transmembrane region" description="Helical" evidence="1">
    <location>
        <begin position="93"/>
        <end position="115"/>
    </location>
</feature>
<keyword evidence="1" id="KW-0812">Transmembrane</keyword>
<proteinExistence type="predicted"/>
<protein>
    <submittedName>
        <fullName evidence="4">DUF3899 domain-containing protein</fullName>
    </submittedName>
</protein>
<evidence type="ECO:0000259" key="3">
    <source>
        <dbReference type="Pfam" id="PF13038"/>
    </source>
</evidence>
<dbReference type="InterPro" id="IPR025007">
    <property type="entry name" value="DUF3899"/>
</dbReference>
<keyword evidence="1" id="KW-1133">Transmembrane helix</keyword>
<name>A0A974RZU5_PERPY</name>
<reference evidence="4 5" key="1">
    <citation type="submission" date="2021-01" db="EMBL/GenBank/DDBJ databases">
        <title>FDA dAtabase for Regulatory Grade micrObial Sequences (FDA-ARGOS): Supporting development and validation of Infectious Disease Dx tests.</title>
        <authorList>
            <person name="Nelson B."/>
            <person name="Plummer A."/>
            <person name="Tallon L."/>
            <person name="Sadzewicz L."/>
            <person name="Zhao X."/>
            <person name="Boylan J."/>
            <person name="Ott S."/>
            <person name="Bowen H."/>
            <person name="Vavikolanu K."/>
            <person name="Mehta A."/>
            <person name="Aluvathingal J."/>
            <person name="Nadendla S."/>
            <person name="Myers T."/>
            <person name="Yan Y."/>
            <person name="Sichtig H."/>
        </authorList>
    </citation>
    <scope>NUCLEOTIDE SEQUENCE [LARGE SCALE GENOMIC DNA]</scope>
    <source>
        <strain evidence="4 5">FDAARGOS_1161</strain>
    </source>
</reference>
<evidence type="ECO:0000313" key="5">
    <source>
        <dbReference type="Proteomes" id="UP000595254"/>
    </source>
</evidence>
<evidence type="ECO:0000256" key="2">
    <source>
        <dbReference type="SAM" id="SignalP"/>
    </source>
</evidence>
<dbReference type="Proteomes" id="UP000595254">
    <property type="component" value="Chromosome"/>
</dbReference>
<feature type="domain" description="DUF3899" evidence="3">
    <location>
        <begin position="33"/>
        <end position="91"/>
    </location>
</feature>
<sequence length="117" mass="13314">MYKNYFLSCAASMLLCQLLTFTSVLSQDRVIDVNHLFIAGLFLLMVSAVIYVVNSGFFHLFFIGFQQLKKGLFREPEYMKEINIGLTQWKQRLYKGTASFAGGIGTGLVVLSTYWSF</sequence>
<dbReference type="Pfam" id="PF13038">
    <property type="entry name" value="DUF3899"/>
    <property type="match status" value="1"/>
</dbReference>
<organism evidence="4 5">
    <name type="scientific">Peribacillus psychrosaccharolyticus</name>
    <name type="common">Bacillus psychrosaccharolyticus</name>
    <dbReference type="NCBI Taxonomy" id="1407"/>
    <lineage>
        <taxon>Bacteria</taxon>
        <taxon>Bacillati</taxon>
        <taxon>Bacillota</taxon>
        <taxon>Bacilli</taxon>
        <taxon>Bacillales</taxon>
        <taxon>Bacillaceae</taxon>
        <taxon>Peribacillus</taxon>
    </lineage>
</organism>
<feature type="signal peptide" evidence="2">
    <location>
        <begin position="1"/>
        <end position="26"/>
    </location>
</feature>
<keyword evidence="1" id="KW-0472">Membrane</keyword>
<dbReference type="AlphaFoldDB" id="A0A974RZU5"/>